<name>A0A5B9E5Y2_9BACT</name>
<sequence>MQAIRDAGYEGVQFHDPLHGPELEQALNLGLGAAGTGHVKSAHDAIRLASEARLAGLESVTVGLGTGLEEDDVAVRLIEAVLNASVKYSVPLYVETRRATLFQDMWRAVTFHRRFPMLEFNGDFSHWYTGQEMVFGGFEEKVAFLQHLLGSVRFLHGRIGDSETMQVNLGSGDIDIHPGIAHFRALWRRVFRGFLTSETTRQPFLTFAPELLPPRSTTAEAREEFDRWQQSLLLCRIAKDCFRESVLELGRPSADAVKRVRRTA</sequence>
<accession>A0A5B9E5Y2</accession>
<gene>
    <name evidence="1" type="ORF">FTW19_03785</name>
</gene>
<dbReference type="AlphaFoldDB" id="A0A5B9E5Y2"/>
<keyword evidence="2" id="KW-1185">Reference proteome</keyword>
<dbReference type="SUPFAM" id="SSF51658">
    <property type="entry name" value="Xylose isomerase-like"/>
    <property type="match status" value="1"/>
</dbReference>
<dbReference type="Proteomes" id="UP000321820">
    <property type="component" value="Chromosome"/>
</dbReference>
<dbReference type="RefSeq" id="WP_147646402.1">
    <property type="nucleotide sequence ID" value="NZ_CP042806.1"/>
</dbReference>
<dbReference type="Gene3D" id="3.20.20.150">
    <property type="entry name" value="Divalent-metal-dependent TIM barrel enzymes"/>
    <property type="match status" value="1"/>
</dbReference>
<reference evidence="1 2" key="1">
    <citation type="submission" date="2019-08" db="EMBL/GenBank/DDBJ databases">
        <title>Complete genome sequence of Terriglobus albidus strain ORNL.</title>
        <authorList>
            <person name="Podar M."/>
        </authorList>
    </citation>
    <scope>NUCLEOTIDE SEQUENCE [LARGE SCALE GENOMIC DNA]</scope>
    <source>
        <strain evidence="1 2">ORNL</strain>
    </source>
</reference>
<organism evidence="1 2">
    <name type="scientific">Terriglobus albidus</name>
    <dbReference type="NCBI Taxonomy" id="1592106"/>
    <lineage>
        <taxon>Bacteria</taxon>
        <taxon>Pseudomonadati</taxon>
        <taxon>Acidobacteriota</taxon>
        <taxon>Terriglobia</taxon>
        <taxon>Terriglobales</taxon>
        <taxon>Acidobacteriaceae</taxon>
        <taxon>Terriglobus</taxon>
    </lineage>
</organism>
<evidence type="ECO:0000313" key="1">
    <source>
        <dbReference type="EMBL" id="QEE27209.1"/>
    </source>
</evidence>
<dbReference type="EMBL" id="CP042806">
    <property type="protein sequence ID" value="QEE27209.1"/>
    <property type="molecule type" value="Genomic_DNA"/>
</dbReference>
<dbReference type="OrthoDB" id="2555274at2"/>
<evidence type="ECO:0000313" key="2">
    <source>
        <dbReference type="Proteomes" id="UP000321820"/>
    </source>
</evidence>
<protein>
    <recommendedName>
        <fullName evidence="3">Sugar phosphate isomerase/epimerase</fullName>
    </recommendedName>
</protein>
<evidence type="ECO:0008006" key="3">
    <source>
        <dbReference type="Google" id="ProtNLM"/>
    </source>
</evidence>
<dbReference type="KEGG" id="talb:FTW19_03785"/>
<proteinExistence type="predicted"/>
<dbReference type="InterPro" id="IPR036237">
    <property type="entry name" value="Xyl_isomerase-like_sf"/>
</dbReference>